<feature type="region of interest" description="Disordered" evidence="1">
    <location>
        <begin position="876"/>
        <end position="898"/>
    </location>
</feature>
<feature type="region of interest" description="Disordered" evidence="1">
    <location>
        <begin position="754"/>
        <end position="841"/>
    </location>
</feature>
<feature type="domain" description="Schizont-infected cell agglutination extracellular beta" evidence="2">
    <location>
        <begin position="14"/>
        <end position="144"/>
    </location>
</feature>
<feature type="region of interest" description="Disordered" evidence="1">
    <location>
        <begin position="1018"/>
        <end position="1045"/>
    </location>
</feature>
<evidence type="ECO:0000313" key="5">
    <source>
        <dbReference type="Proteomes" id="UP000092716"/>
    </source>
</evidence>
<feature type="compositionally biased region" description="Basic and acidic residues" evidence="1">
    <location>
        <begin position="541"/>
        <end position="553"/>
    </location>
</feature>
<feature type="compositionally biased region" description="Low complexity" evidence="1">
    <location>
        <begin position="460"/>
        <end position="487"/>
    </location>
</feature>
<keyword evidence="5" id="KW-1185">Reference proteome</keyword>
<feature type="region of interest" description="Disordered" evidence="1">
    <location>
        <begin position="532"/>
        <end position="554"/>
    </location>
</feature>
<feature type="compositionally biased region" description="Polar residues" evidence="1">
    <location>
        <begin position="817"/>
        <end position="826"/>
    </location>
</feature>
<feature type="region of interest" description="Disordered" evidence="1">
    <location>
        <begin position="455"/>
        <end position="492"/>
    </location>
</feature>
<protein>
    <submittedName>
        <fullName evidence="4">SICA antigen</fullName>
    </submittedName>
</protein>
<feature type="compositionally biased region" description="Gly residues" evidence="1">
    <location>
        <begin position="786"/>
        <end position="812"/>
    </location>
</feature>
<gene>
    <name evidence="4" type="ORF">PCOAH_00003380</name>
</gene>
<dbReference type="AlphaFoldDB" id="A0A1B1DTR6"/>
<proteinExistence type="predicted"/>
<dbReference type="VEuPathDB" id="PlasmoDB:PCOAH_00003380"/>
<name>A0A1B1DTR6_9APIC</name>
<dbReference type="EMBL" id="CP016240">
    <property type="protein sequence ID" value="ANQ06039.1"/>
    <property type="molecule type" value="Genomic_DNA"/>
</dbReference>
<dbReference type="InterPro" id="IPR024285">
    <property type="entry name" value="SICA_extracell_b"/>
</dbReference>
<dbReference type="GeneID" id="30907058"/>
<sequence>MENFSQKYYLYLHKDIWNSDVPIILEKLSKAMAVGNGIESTLCNNINGKSTPTAEEKKACTYIVRGLKHIYSITEGSQGTSNEHKKNYRIFKQTMACLILNEYGKLLGEQSCIEEQDVQKVFTGVGNLHGDACTEKSCDQCNWDPCSNFSIGQKNQREEIKKKLLEKKEIQETLNNICQSKPPPNLGPQPAKPAGTKLTVKSNCTIIGLEENEEVKQNVGICSTVQTVLKVKIVSKSQTWDTVLTAFSNNPSDADGKDIYNKWEGYKSVCENHAITDGEWTEVEKSFCKILIRNLLIANEKKFQCESHKTEIPGKYCVTKCDLLNMWLLYVKDRCVSSDVIKYAYEAMYAVEDNLGQGGTGGLCKYGEFDNLQRDNGDVLNTVTSKMICDGKRGKLGNIHHKGWCTDSNRKYTKNLLPGAARTGSAGEESGKGKLLLDKLDEMEQKVKDQLEVVKKEVESASSKPGAPQPGGASSPGGSSSSRGASPKTPCERIKEAEDTWRKIQKTWNEGKFWGDTKARIDGLARDIPQSKAQVDNSCGDMEKDDGTHDGPNRRACQYIKGGLGSIYNITIDSGDTDAEDNWKFKRIMACAVLNLYADKIRDTCPSTEDSISKAFMDGQKLKNNACPTGTTCEECKREDYATCKIDNQEIKDKLGGMIQGNSELMETITSICTVNPPGGNVKPAATKPATTRPPVVQETKNSSAKQPKVDSTGEDKCKDSLKSASFKSTSQAVSLSAGCMSDSDLGLSEDAKRMLKKQDDEEKDRAAAGPGGTQSSAASPVAGAGDDGVPGGLVPGAGGVAPGVPGVGGIPGQPASVENSTSQTVDPDGKGKDGVTPIQDPQIITNGQVPDTTPSLSPAGTLPPAQGLDTVTETIQTHTTSHSPGPRQRKGSLPSFPRNYFFLGKERRRYKRAHQVSALPPSEEQLLDHVDQPGPHEYTLVKERKQSRSVPTGRTKRLKKLGALQRTIIDIHLEVLDEYQKGEVHLMKEEFFEILVQEFMGSEFIKDKNVPKEDFLKEQVPSSDSEFREDDFVPKEGIPEEQVP</sequence>
<dbReference type="OrthoDB" id="9945370at2759"/>
<feature type="domain" description="Schizont-infected cell agglutination extracellular beta" evidence="2">
    <location>
        <begin position="491"/>
        <end position="646"/>
    </location>
</feature>
<evidence type="ECO:0000313" key="4">
    <source>
        <dbReference type="EMBL" id="ANQ06039.1"/>
    </source>
</evidence>
<organism evidence="4 5">
    <name type="scientific">Plasmodium coatneyi</name>
    <dbReference type="NCBI Taxonomy" id="208452"/>
    <lineage>
        <taxon>Eukaryota</taxon>
        <taxon>Sar</taxon>
        <taxon>Alveolata</taxon>
        <taxon>Apicomplexa</taxon>
        <taxon>Aconoidasida</taxon>
        <taxon>Haemosporida</taxon>
        <taxon>Plasmodiidae</taxon>
        <taxon>Plasmodium</taxon>
    </lineage>
</organism>
<evidence type="ECO:0000259" key="2">
    <source>
        <dbReference type="Pfam" id="PF12878"/>
    </source>
</evidence>
<feature type="compositionally biased region" description="Low complexity" evidence="1">
    <location>
        <begin position="682"/>
        <end position="697"/>
    </location>
</feature>
<feature type="region of interest" description="Disordered" evidence="1">
    <location>
        <begin position="679"/>
        <end position="725"/>
    </location>
</feature>
<dbReference type="RefSeq" id="XP_019912734.1">
    <property type="nucleotide sequence ID" value="XM_020057153.1"/>
</dbReference>
<feature type="compositionally biased region" description="Basic and acidic residues" evidence="1">
    <location>
        <begin position="754"/>
        <end position="767"/>
    </location>
</feature>
<dbReference type="Pfam" id="PF12878">
    <property type="entry name" value="SICA_beta"/>
    <property type="match status" value="2"/>
</dbReference>
<feature type="compositionally biased region" description="Basic and acidic residues" evidence="1">
    <location>
        <begin position="708"/>
        <end position="722"/>
    </location>
</feature>
<evidence type="ECO:0000256" key="1">
    <source>
        <dbReference type="SAM" id="MobiDB-lite"/>
    </source>
</evidence>
<accession>A0A1B1DTR6</accession>
<reference evidence="5" key="1">
    <citation type="submission" date="2016-06" db="EMBL/GenBank/DDBJ databases">
        <title>First high quality genome sequence of Plasmodium coatneyi using continuous long reads from single molecule, real-time sequencing.</title>
        <authorList>
            <person name="Chien J.-T."/>
            <person name="Pakala S.B."/>
            <person name="Geraldo J.A."/>
            <person name="Lapp S.A."/>
            <person name="Barnwell J.W."/>
            <person name="Kissinger J.C."/>
            <person name="Galinski M.R."/>
            <person name="Humphrey J.C."/>
        </authorList>
    </citation>
    <scope>NUCLEOTIDE SEQUENCE [LARGE SCALE GENOMIC DNA]</scope>
    <source>
        <strain evidence="5">Hackeri</strain>
    </source>
</reference>
<dbReference type="InterPro" id="IPR024288">
    <property type="entry name" value="SICA_C"/>
</dbReference>
<feature type="domain" description="Schizont-infected cell agglutination C-terminal" evidence="3">
    <location>
        <begin position="903"/>
        <end position="1024"/>
    </location>
</feature>
<evidence type="ECO:0000259" key="3">
    <source>
        <dbReference type="Pfam" id="PF12879"/>
    </source>
</evidence>
<dbReference type="KEGG" id="pcot:PCOAH_00003380"/>
<dbReference type="Pfam" id="PF12879">
    <property type="entry name" value="SICA_C"/>
    <property type="match status" value="1"/>
</dbReference>
<dbReference type="Proteomes" id="UP000092716">
    <property type="component" value="Chromosome 2"/>
</dbReference>